<sequence>MKYLVATAMLCLGLSSYLQAQTNTNKLPEDLMHFFTGNWSGEGEFSNGRKIAADLSFQLSLDSSWIMYEHTDKAPNHYKAHSMWGIDAQTGQFAAYAFDNFQGHRKFDSNGWKNGKLILTCNTFYPKTGVQYQHFIYEKLSDQSFKMTYETSNDGITWRMIDYLTFTRK</sequence>
<evidence type="ECO:0000256" key="1">
    <source>
        <dbReference type="SAM" id="SignalP"/>
    </source>
</evidence>
<evidence type="ECO:0000313" key="2">
    <source>
        <dbReference type="EMBL" id="RBL92868.1"/>
    </source>
</evidence>
<reference evidence="2 3" key="1">
    <citation type="submission" date="2018-05" db="EMBL/GenBank/DDBJ databases">
        <title>Chitinophaga sp. K3CV102501T nov., isolated from isolated from a monsoon evergreen broad-leaved forest soil.</title>
        <authorList>
            <person name="Lv Y."/>
        </authorList>
    </citation>
    <scope>NUCLEOTIDE SEQUENCE [LARGE SCALE GENOMIC DNA]</scope>
    <source>
        <strain evidence="2 3">GDMCC 1.1325</strain>
    </source>
</reference>
<gene>
    <name evidence="2" type="ORF">DF182_09890</name>
</gene>
<dbReference type="OrthoDB" id="675075at2"/>
<proteinExistence type="predicted"/>
<keyword evidence="3" id="KW-1185">Reference proteome</keyword>
<dbReference type="AlphaFoldDB" id="A0A365Y3H5"/>
<feature type="chain" id="PRO_5016677857" description="DUF1579 domain-containing protein" evidence="1">
    <location>
        <begin position="21"/>
        <end position="169"/>
    </location>
</feature>
<dbReference type="RefSeq" id="WP_113615463.1">
    <property type="nucleotide sequence ID" value="NZ_QFFJ01000001.1"/>
</dbReference>
<dbReference type="EMBL" id="QFFJ01000001">
    <property type="protein sequence ID" value="RBL92868.1"/>
    <property type="molecule type" value="Genomic_DNA"/>
</dbReference>
<evidence type="ECO:0008006" key="4">
    <source>
        <dbReference type="Google" id="ProtNLM"/>
    </source>
</evidence>
<keyword evidence="1" id="KW-0732">Signal</keyword>
<name>A0A365Y3H5_9BACT</name>
<organism evidence="2 3">
    <name type="scientific">Chitinophaga flava</name>
    <dbReference type="NCBI Taxonomy" id="2259036"/>
    <lineage>
        <taxon>Bacteria</taxon>
        <taxon>Pseudomonadati</taxon>
        <taxon>Bacteroidota</taxon>
        <taxon>Chitinophagia</taxon>
        <taxon>Chitinophagales</taxon>
        <taxon>Chitinophagaceae</taxon>
        <taxon>Chitinophaga</taxon>
    </lineage>
</organism>
<protein>
    <recommendedName>
        <fullName evidence="4">DUF1579 domain-containing protein</fullName>
    </recommendedName>
</protein>
<comment type="caution">
    <text evidence="2">The sequence shown here is derived from an EMBL/GenBank/DDBJ whole genome shotgun (WGS) entry which is preliminary data.</text>
</comment>
<feature type="signal peptide" evidence="1">
    <location>
        <begin position="1"/>
        <end position="20"/>
    </location>
</feature>
<accession>A0A365Y3H5</accession>
<evidence type="ECO:0000313" key="3">
    <source>
        <dbReference type="Proteomes" id="UP000253410"/>
    </source>
</evidence>
<dbReference type="Proteomes" id="UP000253410">
    <property type="component" value="Unassembled WGS sequence"/>
</dbReference>